<dbReference type="OrthoDB" id="1949361at2"/>
<feature type="transmembrane region" description="Helical" evidence="1">
    <location>
        <begin position="226"/>
        <end position="256"/>
    </location>
</feature>
<feature type="transmembrane region" description="Helical" evidence="1">
    <location>
        <begin position="122"/>
        <end position="141"/>
    </location>
</feature>
<proteinExistence type="predicted"/>
<reference evidence="2 3" key="1">
    <citation type="submission" date="2016-10" db="EMBL/GenBank/DDBJ databases">
        <authorList>
            <person name="de Groot N.N."/>
        </authorList>
    </citation>
    <scope>NUCLEOTIDE SEQUENCE [LARGE SCALE GENOMIC DNA]</scope>
    <source>
        <strain evidence="2 3">APO</strain>
    </source>
</reference>
<organism evidence="2 3">
    <name type="scientific">Tindallia californiensis</name>
    <dbReference type="NCBI Taxonomy" id="159292"/>
    <lineage>
        <taxon>Bacteria</taxon>
        <taxon>Bacillati</taxon>
        <taxon>Bacillota</taxon>
        <taxon>Clostridia</taxon>
        <taxon>Peptostreptococcales</taxon>
        <taxon>Tindalliaceae</taxon>
        <taxon>Tindallia</taxon>
    </lineage>
</organism>
<feature type="transmembrane region" description="Helical" evidence="1">
    <location>
        <begin position="294"/>
        <end position="316"/>
    </location>
</feature>
<accession>A0A1H3KAJ6</accession>
<evidence type="ECO:0000313" key="2">
    <source>
        <dbReference type="EMBL" id="SDY48929.1"/>
    </source>
</evidence>
<dbReference type="STRING" id="159292.SAMN05192546_102280"/>
<sequence>MQSVVNMILDAGKTGVELSLYIILPVMVVMMAIMKLLEDRGVLQKTANLSAPLLSKVGLPGMGVFAILQMLFVSFAAPVSTLKLMERDSQISDAKIGATMAAILVMAQANATFPLAVVGLNIPVGMATSVICGCVASLVAYKMIGKDDEYIVETGKQEQVVATKEEKIKGKTGMIAVLFKGGEEGMMIAAKSMPPLILAVFLVNMMRSIGLISWMEVWAGPLLEMIGIPGVAVLPIVTKFIAGGTAMMAIVIELVNEGAMTVEELNRIAGFTLNPLDPVGVAIFLAAGERVARVARPAMIAAVLGIILRGAMHMLIF</sequence>
<keyword evidence="1" id="KW-1133">Transmembrane helix</keyword>
<feature type="transmembrane region" description="Helical" evidence="1">
    <location>
        <begin position="20"/>
        <end position="37"/>
    </location>
</feature>
<protein>
    <recommendedName>
        <fullName evidence="4">Spore maturation protein SpmB</fullName>
    </recommendedName>
</protein>
<feature type="transmembrane region" description="Helical" evidence="1">
    <location>
        <begin position="196"/>
        <end position="214"/>
    </location>
</feature>
<gene>
    <name evidence="2" type="ORF">SAMN05192546_102280</name>
</gene>
<dbReference type="RefSeq" id="WP_093311179.1">
    <property type="nucleotide sequence ID" value="NZ_FNPV01000002.1"/>
</dbReference>
<dbReference type="EMBL" id="FNPV01000002">
    <property type="protein sequence ID" value="SDY48929.1"/>
    <property type="molecule type" value="Genomic_DNA"/>
</dbReference>
<dbReference type="AlphaFoldDB" id="A0A1H3KAJ6"/>
<keyword evidence="1" id="KW-0472">Membrane</keyword>
<evidence type="ECO:0000256" key="1">
    <source>
        <dbReference type="SAM" id="Phobius"/>
    </source>
</evidence>
<evidence type="ECO:0000313" key="3">
    <source>
        <dbReference type="Proteomes" id="UP000199230"/>
    </source>
</evidence>
<evidence type="ECO:0008006" key="4">
    <source>
        <dbReference type="Google" id="ProtNLM"/>
    </source>
</evidence>
<keyword evidence="3" id="KW-1185">Reference proteome</keyword>
<name>A0A1H3KAJ6_9FIRM</name>
<feature type="transmembrane region" description="Helical" evidence="1">
    <location>
        <begin position="57"/>
        <end position="77"/>
    </location>
</feature>
<dbReference type="Proteomes" id="UP000199230">
    <property type="component" value="Unassembled WGS sequence"/>
</dbReference>
<keyword evidence="1" id="KW-0812">Transmembrane</keyword>